<keyword evidence="3" id="KW-0238">DNA-binding</keyword>
<dbReference type="PANTHER" id="PTHR43214:SF41">
    <property type="entry name" value="NITRATE_NITRITE RESPONSE REGULATOR PROTEIN NARP"/>
    <property type="match status" value="1"/>
</dbReference>
<dbReference type="InterPro" id="IPR058245">
    <property type="entry name" value="NreC/VraR/RcsB-like_REC"/>
</dbReference>
<dbReference type="PROSITE" id="PS50110">
    <property type="entry name" value="RESPONSE_REGULATORY"/>
    <property type="match status" value="1"/>
</dbReference>
<dbReference type="Proteomes" id="UP000315017">
    <property type="component" value="Chromosome"/>
</dbReference>
<reference evidence="8 9" key="1">
    <citation type="submission" date="2019-02" db="EMBL/GenBank/DDBJ databases">
        <title>Deep-cultivation of Planctomycetes and their phenomic and genomic characterization uncovers novel biology.</title>
        <authorList>
            <person name="Wiegand S."/>
            <person name="Jogler M."/>
            <person name="Boedeker C."/>
            <person name="Pinto D."/>
            <person name="Vollmers J."/>
            <person name="Rivas-Marin E."/>
            <person name="Kohn T."/>
            <person name="Peeters S.H."/>
            <person name="Heuer A."/>
            <person name="Rast P."/>
            <person name="Oberbeckmann S."/>
            <person name="Bunk B."/>
            <person name="Jeske O."/>
            <person name="Meyerdierks A."/>
            <person name="Storesund J.E."/>
            <person name="Kallscheuer N."/>
            <person name="Luecker S."/>
            <person name="Lage O.M."/>
            <person name="Pohl T."/>
            <person name="Merkel B.J."/>
            <person name="Hornburger P."/>
            <person name="Mueller R.-W."/>
            <person name="Bruemmer F."/>
            <person name="Labrenz M."/>
            <person name="Spormann A.M."/>
            <person name="Op den Camp H."/>
            <person name="Overmann J."/>
            <person name="Amann R."/>
            <person name="Jetten M.S.M."/>
            <person name="Mascher T."/>
            <person name="Medema M.H."/>
            <person name="Devos D.P."/>
            <person name="Kaster A.-K."/>
            <person name="Ovreas L."/>
            <person name="Rohde M."/>
            <person name="Galperin M.Y."/>
            <person name="Jogler C."/>
        </authorList>
    </citation>
    <scope>NUCLEOTIDE SEQUENCE [LARGE SCALE GENOMIC DNA]</scope>
    <source>
        <strain evidence="8 9">ETA_A8</strain>
    </source>
</reference>
<name>A0A517YFG1_9BACT</name>
<dbReference type="Gene3D" id="3.40.50.2300">
    <property type="match status" value="1"/>
</dbReference>
<keyword evidence="4" id="KW-0804">Transcription</keyword>
<feature type="domain" description="HTH luxR-type" evidence="6">
    <location>
        <begin position="142"/>
        <end position="207"/>
    </location>
</feature>
<dbReference type="GO" id="GO:0006355">
    <property type="term" value="P:regulation of DNA-templated transcription"/>
    <property type="evidence" value="ECO:0007669"/>
    <property type="project" value="InterPro"/>
</dbReference>
<dbReference type="PRINTS" id="PR00038">
    <property type="entry name" value="HTHLUXR"/>
</dbReference>
<keyword evidence="1 5" id="KW-0597">Phosphoprotein</keyword>
<evidence type="ECO:0000256" key="1">
    <source>
        <dbReference type="ARBA" id="ARBA00022553"/>
    </source>
</evidence>
<dbReference type="GO" id="GO:0000160">
    <property type="term" value="P:phosphorelay signal transduction system"/>
    <property type="evidence" value="ECO:0007669"/>
    <property type="project" value="InterPro"/>
</dbReference>
<dbReference type="Pfam" id="PF00072">
    <property type="entry name" value="Response_reg"/>
    <property type="match status" value="1"/>
</dbReference>
<dbReference type="OrthoDB" id="9796655at2"/>
<organism evidence="8 9">
    <name type="scientific">Anatilimnocola aggregata</name>
    <dbReference type="NCBI Taxonomy" id="2528021"/>
    <lineage>
        <taxon>Bacteria</taxon>
        <taxon>Pseudomonadati</taxon>
        <taxon>Planctomycetota</taxon>
        <taxon>Planctomycetia</taxon>
        <taxon>Pirellulales</taxon>
        <taxon>Pirellulaceae</taxon>
        <taxon>Anatilimnocola</taxon>
    </lineage>
</organism>
<dbReference type="PROSITE" id="PS50043">
    <property type="entry name" value="HTH_LUXR_2"/>
    <property type="match status" value="1"/>
</dbReference>
<evidence type="ECO:0000313" key="8">
    <source>
        <dbReference type="EMBL" id="QDU28968.1"/>
    </source>
</evidence>
<dbReference type="RefSeq" id="WP_145092113.1">
    <property type="nucleotide sequence ID" value="NZ_CP036274.1"/>
</dbReference>
<dbReference type="InterPro" id="IPR000792">
    <property type="entry name" value="Tscrpt_reg_LuxR_C"/>
</dbReference>
<dbReference type="Pfam" id="PF00196">
    <property type="entry name" value="GerE"/>
    <property type="match status" value="1"/>
</dbReference>
<dbReference type="SMART" id="SM00421">
    <property type="entry name" value="HTH_LUXR"/>
    <property type="match status" value="1"/>
</dbReference>
<dbReference type="AlphaFoldDB" id="A0A517YFG1"/>
<accession>A0A517YFG1</accession>
<feature type="domain" description="Response regulatory" evidence="7">
    <location>
        <begin position="5"/>
        <end position="119"/>
    </location>
</feature>
<dbReference type="InterPro" id="IPR011006">
    <property type="entry name" value="CheY-like_superfamily"/>
</dbReference>
<gene>
    <name evidence="8" type="primary">degU</name>
    <name evidence="8" type="ORF">ETAA8_40740</name>
</gene>
<evidence type="ECO:0000256" key="4">
    <source>
        <dbReference type="ARBA" id="ARBA00023163"/>
    </source>
</evidence>
<dbReference type="KEGG" id="aagg:ETAA8_40740"/>
<evidence type="ECO:0000256" key="2">
    <source>
        <dbReference type="ARBA" id="ARBA00023015"/>
    </source>
</evidence>
<dbReference type="InterPro" id="IPR039420">
    <property type="entry name" value="WalR-like"/>
</dbReference>
<dbReference type="CDD" id="cd17535">
    <property type="entry name" value="REC_NarL-like"/>
    <property type="match status" value="1"/>
</dbReference>
<feature type="modified residue" description="4-aspartylphosphate" evidence="5">
    <location>
        <position position="54"/>
    </location>
</feature>
<keyword evidence="2" id="KW-0805">Transcription regulation</keyword>
<evidence type="ECO:0000256" key="3">
    <source>
        <dbReference type="ARBA" id="ARBA00023125"/>
    </source>
</evidence>
<dbReference type="CDD" id="cd06170">
    <property type="entry name" value="LuxR_C_like"/>
    <property type="match status" value="1"/>
</dbReference>
<evidence type="ECO:0000313" key="9">
    <source>
        <dbReference type="Proteomes" id="UP000315017"/>
    </source>
</evidence>
<keyword evidence="9" id="KW-1185">Reference proteome</keyword>
<dbReference type="GO" id="GO:0003677">
    <property type="term" value="F:DNA binding"/>
    <property type="evidence" value="ECO:0007669"/>
    <property type="project" value="UniProtKB-KW"/>
</dbReference>
<evidence type="ECO:0000259" key="6">
    <source>
        <dbReference type="PROSITE" id="PS50043"/>
    </source>
</evidence>
<dbReference type="InterPro" id="IPR016032">
    <property type="entry name" value="Sig_transdc_resp-reg_C-effctor"/>
</dbReference>
<proteinExistence type="predicted"/>
<protein>
    <submittedName>
        <fullName evidence="8">Transcriptional regulatory protein DegU</fullName>
    </submittedName>
</protein>
<dbReference type="PANTHER" id="PTHR43214">
    <property type="entry name" value="TWO-COMPONENT RESPONSE REGULATOR"/>
    <property type="match status" value="1"/>
</dbReference>
<dbReference type="InterPro" id="IPR001789">
    <property type="entry name" value="Sig_transdc_resp-reg_receiver"/>
</dbReference>
<sequence length="212" mass="23065">MTHPRLLLADDHRIVVEGLRSILIPEYELVGIVEDGRELVDAAKRLKPDVIVADIAMPRLNGLDAVAQLRKEGCPAKVVFLTMHKDATYAAKALEMGASGYVLKHSASTELLMAIRAALSGGTYVTSEIAESMRRAAETRTASLEAPALTPRQREVLQLFAEGRSAKEVATVLHISTRTAENHKARIMDVLCISTTADLVQYALRHGIIATD</sequence>
<dbReference type="SUPFAM" id="SSF46894">
    <property type="entry name" value="C-terminal effector domain of the bipartite response regulators"/>
    <property type="match status" value="1"/>
</dbReference>
<dbReference type="SMART" id="SM00448">
    <property type="entry name" value="REC"/>
    <property type="match status" value="1"/>
</dbReference>
<dbReference type="SUPFAM" id="SSF52172">
    <property type="entry name" value="CheY-like"/>
    <property type="match status" value="1"/>
</dbReference>
<evidence type="ECO:0000256" key="5">
    <source>
        <dbReference type="PROSITE-ProRule" id="PRU00169"/>
    </source>
</evidence>
<evidence type="ECO:0000259" key="7">
    <source>
        <dbReference type="PROSITE" id="PS50110"/>
    </source>
</evidence>
<dbReference type="EMBL" id="CP036274">
    <property type="protein sequence ID" value="QDU28968.1"/>
    <property type="molecule type" value="Genomic_DNA"/>
</dbReference>